<reference evidence="3" key="1">
    <citation type="submission" date="2016-10" db="EMBL/GenBank/DDBJ databases">
        <authorList>
            <person name="Varghese N."/>
            <person name="Submissions S."/>
        </authorList>
    </citation>
    <scope>NUCLEOTIDE SEQUENCE [LARGE SCALE GENOMIC DNA]</scope>
    <source>
        <strain evidence="3">DSM 26922</strain>
    </source>
</reference>
<dbReference type="InterPro" id="IPR021959">
    <property type="entry name" value="DUF3576"/>
</dbReference>
<proteinExistence type="predicted"/>
<dbReference type="OrthoDB" id="8479681at2"/>
<dbReference type="Pfam" id="PF12100">
    <property type="entry name" value="DUF3576"/>
    <property type="match status" value="1"/>
</dbReference>
<keyword evidence="1" id="KW-0732">Signal</keyword>
<evidence type="ECO:0000313" key="2">
    <source>
        <dbReference type="EMBL" id="SDX48536.1"/>
    </source>
</evidence>
<feature type="chain" id="PRO_5011615875" description="DUF3576 domain-containing protein" evidence="1">
    <location>
        <begin position="24"/>
        <end position="173"/>
    </location>
</feature>
<accession>A0A1H3C347</accession>
<sequence length="173" mass="18415">MAITRILKATTVCTLVFALSACGGSGIFGKGKNERRENDANGFSRDYDSAARANAVKKGSRLADLFTNNDDPNVTLKVNKYLWKASLDVLNFMPVEAADPFTGTIAMGYGRPQGGGRAYRATVFITDPALDARSLRVSLQGAGGAAVSNQTARAVEDAILTRARQLRIADGKL</sequence>
<dbReference type="AlphaFoldDB" id="A0A1H3C347"/>
<gene>
    <name evidence="2" type="ORF">SAMN04488001_3322</name>
</gene>
<dbReference type="EMBL" id="FNOI01000008">
    <property type="protein sequence ID" value="SDX48536.1"/>
    <property type="molecule type" value="Genomic_DNA"/>
</dbReference>
<evidence type="ECO:0008006" key="4">
    <source>
        <dbReference type="Google" id="ProtNLM"/>
    </source>
</evidence>
<dbReference type="Proteomes" id="UP000199441">
    <property type="component" value="Unassembled WGS sequence"/>
</dbReference>
<dbReference type="STRING" id="670155.SAMN04488001_3322"/>
<feature type="signal peptide" evidence="1">
    <location>
        <begin position="1"/>
        <end position="23"/>
    </location>
</feature>
<evidence type="ECO:0000256" key="1">
    <source>
        <dbReference type="SAM" id="SignalP"/>
    </source>
</evidence>
<protein>
    <recommendedName>
        <fullName evidence="4">DUF3576 domain-containing protein</fullName>
    </recommendedName>
</protein>
<evidence type="ECO:0000313" key="3">
    <source>
        <dbReference type="Proteomes" id="UP000199441"/>
    </source>
</evidence>
<name>A0A1H3C347_9RHOB</name>
<dbReference type="PROSITE" id="PS51257">
    <property type="entry name" value="PROKAR_LIPOPROTEIN"/>
    <property type="match status" value="1"/>
</dbReference>
<organism evidence="2 3">
    <name type="scientific">Litoreibacter albidus</name>
    <dbReference type="NCBI Taxonomy" id="670155"/>
    <lineage>
        <taxon>Bacteria</taxon>
        <taxon>Pseudomonadati</taxon>
        <taxon>Pseudomonadota</taxon>
        <taxon>Alphaproteobacteria</taxon>
        <taxon>Rhodobacterales</taxon>
        <taxon>Roseobacteraceae</taxon>
        <taxon>Litoreibacter</taxon>
    </lineage>
</organism>
<keyword evidence="3" id="KW-1185">Reference proteome</keyword>